<dbReference type="InterPro" id="IPR050498">
    <property type="entry name" value="Ycf3"/>
</dbReference>
<evidence type="ECO:0000256" key="4">
    <source>
        <dbReference type="SAM" id="Coils"/>
    </source>
</evidence>
<reference evidence="7" key="2">
    <citation type="submission" date="2021-04" db="EMBL/GenBank/DDBJ databases">
        <authorList>
            <person name="Gilroy R."/>
        </authorList>
    </citation>
    <scope>NUCLEOTIDE SEQUENCE</scope>
    <source>
        <strain evidence="7">Gambia15-2214</strain>
    </source>
</reference>
<evidence type="ECO:0000256" key="2">
    <source>
        <dbReference type="ARBA" id="ARBA00022803"/>
    </source>
</evidence>
<comment type="caution">
    <text evidence="7">The sequence shown here is derived from an EMBL/GenBank/DDBJ whole genome shotgun (WGS) entry which is preliminary data.</text>
</comment>
<dbReference type="SUPFAM" id="SSF48452">
    <property type="entry name" value="TPR-like"/>
    <property type="match status" value="1"/>
</dbReference>
<evidence type="ECO:0000256" key="6">
    <source>
        <dbReference type="SAM" id="SignalP"/>
    </source>
</evidence>
<dbReference type="GO" id="GO:0046813">
    <property type="term" value="P:receptor-mediated virion attachment to host cell"/>
    <property type="evidence" value="ECO:0007669"/>
    <property type="project" value="TreeGrafter"/>
</dbReference>
<feature type="repeat" description="TPR" evidence="3">
    <location>
        <begin position="124"/>
        <end position="157"/>
    </location>
</feature>
<proteinExistence type="predicted"/>
<keyword evidence="4" id="KW-0175">Coiled coil</keyword>
<organism evidence="7 8">
    <name type="scientific">Candidatus Treponema excrementipullorum</name>
    <dbReference type="NCBI Taxonomy" id="2838768"/>
    <lineage>
        <taxon>Bacteria</taxon>
        <taxon>Pseudomonadati</taxon>
        <taxon>Spirochaetota</taxon>
        <taxon>Spirochaetia</taxon>
        <taxon>Spirochaetales</taxon>
        <taxon>Treponemataceae</taxon>
        <taxon>Treponema</taxon>
    </lineage>
</organism>
<dbReference type="Gene3D" id="1.25.40.10">
    <property type="entry name" value="Tetratricopeptide repeat domain"/>
    <property type="match status" value="2"/>
</dbReference>
<feature type="repeat" description="TPR" evidence="3">
    <location>
        <begin position="55"/>
        <end position="88"/>
    </location>
</feature>
<feature type="region of interest" description="Disordered" evidence="5">
    <location>
        <begin position="271"/>
        <end position="293"/>
    </location>
</feature>
<dbReference type="InterPro" id="IPR019734">
    <property type="entry name" value="TPR_rpt"/>
</dbReference>
<protein>
    <submittedName>
        <fullName evidence="7">Tetratricopeptide repeat protein</fullName>
    </submittedName>
</protein>
<keyword evidence="6" id="KW-0732">Signal</keyword>
<sequence length="293" mass="32855">MLKKRLISLLLMVTIGSLCFSSEAYDKGFDYFSRNKPQDAIPYFLTALGEPGVSPSVYMYLGIAYYQVGDYAASVDIFKKGLDVSGTNKKMLAYNAGNSAYAMKDYKTAEQMFSLASTADPSFASPVLNRANSRLSLGEYESALADYKQYLVLDPASSQRREVESMIMALQNEIAYQEQEQERIAAEEERIRAENERLAAEKAEQERIEAERIAAERAAEEERIRAENERIAAEKAEQERLEAERIAAEKAAEEERRRKILEEVAASLQKTDSTGMNAGSEGVIDYEYGSELD</sequence>
<dbReference type="Pfam" id="PF13432">
    <property type="entry name" value="TPR_16"/>
    <property type="match status" value="2"/>
</dbReference>
<dbReference type="EMBL" id="JAHLFV010000018">
    <property type="protein sequence ID" value="MBU3849093.1"/>
    <property type="molecule type" value="Genomic_DNA"/>
</dbReference>
<dbReference type="GO" id="GO:0009279">
    <property type="term" value="C:cell outer membrane"/>
    <property type="evidence" value="ECO:0007669"/>
    <property type="project" value="TreeGrafter"/>
</dbReference>
<evidence type="ECO:0000256" key="3">
    <source>
        <dbReference type="PROSITE-ProRule" id="PRU00339"/>
    </source>
</evidence>
<evidence type="ECO:0000256" key="5">
    <source>
        <dbReference type="SAM" id="MobiDB-lite"/>
    </source>
</evidence>
<dbReference type="SMART" id="SM00028">
    <property type="entry name" value="TPR"/>
    <property type="match status" value="3"/>
</dbReference>
<evidence type="ECO:0000313" key="7">
    <source>
        <dbReference type="EMBL" id="MBU3849093.1"/>
    </source>
</evidence>
<dbReference type="InterPro" id="IPR011990">
    <property type="entry name" value="TPR-like_helical_dom_sf"/>
</dbReference>
<evidence type="ECO:0000313" key="8">
    <source>
        <dbReference type="Proteomes" id="UP000823914"/>
    </source>
</evidence>
<dbReference type="AlphaFoldDB" id="A0A9E2NZT2"/>
<gene>
    <name evidence="7" type="ORF">IAA16_00835</name>
</gene>
<dbReference type="PROSITE" id="PS50005">
    <property type="entry name" value="TPR"/>
    <property type="match status" value="2"/>
</dbReference>
<dbReference type="Proteomes" id="UP000823914">
    <property type="component" value="Unassembled WGS sequence"/>
</dbReference>
<dbReference type="PANTHER" id="PTHR44858:SF1">
    <property type="entry name" value="UDP-N-ACETYLGLUCOSAMINE--PEPTIDE N-ACETYLGLUCOSAMINYLTRANSFERASE SPINDLY-RELATED"/>
    <property type="match status" value="1"/>
</dbReference>
<keyword evidence="1" id="KW-0677">Repeat</keyword>
<feature type="chain" id="PRO_5039228273" evidence="6">
    <location>
        <begin position="25"/>
        <end position="293"/>
    </location>
</feature>
<evidence type="ECO:0000256" key="1">
    <source>
        <dbReference type="ARBA" id="ARBA00022737"/>
    </source>
</evidence>
<name>A0A9E2NZT2_9SPIR</name>
<feature type="coiled-coil region" evidence="4">
    <location>
        <begin position="160"/>
        <end position="271"/>
    </location>
</feature>
<reference evidence="7" key="1">
    <citation type="journal article" date="2021" name="PeerJ">
        <title>Extensive microbial diversity within the chicken gut microbiome revealed by metagenomics and culture.</title>
        <authorList>
            <person name="Gilroy R."/>
            <person name="Ravi A."/>
            <person name="Getino M."/>
            <person name="Pursley I."/>
            <person name="Horton D.L."/>
            <person name="Alikhan N.F."/>
            <person name="Baker D."/>
            <person name="Gharbi K."/>
            <person name="Hall N."/>
            <person name="Watson M."/>
            <person name="Adriaenssens E.M."/>
            <person name="Foster-Nyarko E."/>
            <person name="Jarju S."/>
            <person name="Secka A."/>
            <person name="Antonio M."/>
            <person name="Oren A."/>
            <person name="Chaudhuri R.R."/>
            <person name="La Ragione R."/>
            <person name="Hildebrand F."/>
            <person name="Pallen M.J."/>
        </authorList>
    </citation>
    <scope>NUCLEOTIDE SEQUENCE</scope>
    <source>
        <strain evidence="7">Gambia15-2214</strain>
    </source>
</reference>
<keyword evidence="2 3" id="KW-0802">TPR repeat</keyword>
<feature type="signal peptide" evidence="6">
    <location>
        <begin position="1"/>
        <end position="24"/>
    </location>
</feature>
<dbReference type="PANTHER" id="PTHR44858">
    <property type="entry name" value="TETRATRICOPEPTIDE REPEAT PROTEIN 6"/>
    <property type="match status" value="1"/>
</dbReference>
<accession>A0A9E2NZT2</accession>